<evidence type="ECO:0000259" key="5">
    <source>
        <dbReference type="PROSITE" id="PS51007"/>
    </source>
</evidence>
<dbReference type="Pfam" id="PF13442">
    <property type="entry name" value="Cytochrome_CBB3"/>
    <property type="match status" value="1"/>
</dbReference>
<dbReference type="GO" id="GO:0020037">
    <property type="term" value="F:heme binding"/>
    <property type="evidence" value="ECO:0007669"/>
    <property type="project" value="InterPro"/>
</dbReference>
<dbReference type="GO" id="GO:0046872">
    <property type="term" value="F:metal ion binding"/>
    <property type="evidence" value="ECO:0007669"/>
    <property type="project" value="UniProtKB-KW"/>
</dbReference>
<dbReference type="InterPro" id="IPR009056">
    <property type="entry name" value="Cyt_c-like_dom"/>
</dbReference>
<evidence type="ECO:0000313" key="6">
    <source>
        <dbReference type="EMBL" id="SMC09705.1"/>
    </source>
</evidence>
<evidence type="ECO:0000256" key="1">
    <source>
        <dbReference type="ARBA" id="ARBA00022617"/>
    </source>
</evidence>
<evidence type="ECO:0000256" key="3">
    <source>
        <dbReference type="ARBA" id="ARBA00023004"/>
    </source>
</evidence>
<dbReference type="SUPFAM" id="SSF46626">
    <property type="entry name" value="Cytochrome c"/>
    <property type="match status" value="1"/>
</dbReference>
<dbReference type="STRING" id="1069081.SAMN05660197_1527"/>
<dbReference type="AlphaFoldDB" id="A0A1W1WU35"/>
<evidence type="ECO:0000313" key="7">
    <source>
        <dbReference type="Proteomes" id="UP000192602"/>
    </source>
</evidence>
<organism evidence="6 7">
    <name type="scientific">Nitratiruptor tergarcus DSM 16512</name>
    <dbReference type="NCBI Taxonomy" id="1069081"/>
    <lineage>
        <taxon>Bacteria</taxon>
        <taxon>Pseudomonadati</taxon>
        <taxon>Campylobacterota</taxon>
        <taxon>Epsilonproteobacteria</taxon>
        <taxon>Nautiliales</taxon>
        <taxon>Nitratiruptoraceae</taxon>
        <taxon>Nitratiruptor</taxon>
    </lineage>
</organism>
<gene>
    <name evidence="6" type="ORF">SAMN05660197_1527</name>
</gene>
<dbReference type="InterPro" id="IPR036909">
    <property type="entry name" value="Cyt_c-like_dom_sf"/>
</dbReference>
<proteinExistence type="predicted"/>
<dbReference type="RefSeq" id="WP_084275922.1">
    <property type="nucleotide sequence ID" value="NZ_AP026671.1"/>
</dbReference>
<feature type="domain" description="Cytochrome c" evidence="5">
    <location>
        <begin position="15"/>
        <end position="118"/>
    </location>
</feature>
<dbReference type="OrthoDB" id="14888at2"/>
<keyword evidence="7" id="KW-1185">Reference proteome</keyword>
<evidence type="ECO:0000256" key="4">
    <source>
        <dbReference type="PROSITE-ProRule" id="PRU00433"/>
    </source>
</evidence>
<dbReference type="Gene3D" id="1.10.760.10">
    <property type="entry name" value="Cytochrome c-like domain"/>
    <property type="match status" value="1"/>
</dbReference>
<dbReference type="Proteomes" id="UP000192602">
    <property type="component" value="Unassembled WGS sequence"/>
</dbReference>
<accession>A0A1W1WU35</accession>
<protein>
    <submittedName>
        <fullName evidence="6">Cytochrome C oxidase, cbb3-type, subunit III</fullName>
    </submittedName>
</protein>
<keyword evidence="1 4" id="KW-0349">Heme</keyword>
<reference evidence="7" key="1">
    <citation type="submission" date="2017-04" db="EMBL/GenBank/DDBJ databases">
        <authorList>
            <person name="Varghese N."/>
            <person name="Submissions S."/>
        </authorList>
    </citation>
    <scope>NUCLEOTIDE SEQUENCE [LARGE SCALE GENOMIC DNA]</scope>
    <source>
        <strain evidence="7">DSM 16512</strain>
    </source>
</reference>
<dbReference type="EMBL" id="FWWZ01000001">
    <property type="protein sequence ID" value="SMC09705.1"/>
    <property type="molecule type" value="Genomic_DNA"/>
</dbReference>
<keyword evidence="2 4" id="KW-0479">Metal-binding</keyword>
<dbReference type="GO" id="GO:0009055">
    <property type="term" value="F:electron transfer activity"/>
    <property type="evidence" value="ECO:0007669"/>
    <property type="project" value="InterPro"/>
</dbReference>
<dbReference type="PROSITE" id="PS51007">
    <property type="entry name" value="CYTC"/>
    <property type="match status" value="1"/>
</dbReference>
<evidence type="ECO:0000256" key="2">
    <source>
        <dbReference type="ARBA" id="ARBA00022723"/>
    </source>
</evidence>
<sequence>MKKIIATFTVFIGLLNASGGKAVYQKYCASCHNFSMESADMATMKAPPFLEVAHRVKAHYPRKKEFIRFVIDYIQNPSRDKGLCMPMAFKRFGVMPPIGKSMNAKERKAVAEYLYSSSKKRGFCQAHGG</sequence>
<name>A0A1W1WU35_9BACT</name>
<keyword evidence="3 4" id="KW-0408">Iron</keyword>